<dbReference type="PANTHER" id="PTHR33332">
    <property type="entry name" value="REVERSE TRANSCRIPTASE DOMAIN-CONTAINING PROTEIN"/>
    <property type="match status" value="1"/>
</dbReference>
<dbReference type="Proteomes" id="UP001231518">
    <property type="component" value="Chromosome 4"/>
</dbReference>
<feature type="domain" description="Reverse transcriptase" evidence="1">
    <location>
        <begin position="21"/>
        <end position="113"/>
    </location>
</feature>
<dbReference type="InterPro" id="IPR000477">
    <property type="entry name" value="RT_dom"/>
</dbReference>
<protein>
    <recommendedName>
        <fullName evidence="1">Reverse transcriptase domain-containing protein</fullName>
    </recommendedName>
</protein>
<organism evidence="2 3">
    <name type="scientific">Mythimna separata</name>
    <name type="common">Oriental armyworm</name>
    <name type="synonym">Pseudaletia separata</name>
    <dbReference type="NCBI Taxonomy" id="271217"/>
    <lineage>
        <taxon>Eukaryota</taxon>
        <taxon>Metazoa</taxon>
        <taxon>Ecdysozoa</taxon>
        <taxon>Arthropoda</taxon>
        <taxon>Hexapoda</taxon>
        <taxon>Insecta</taxon>
        <taxon>Pterygota</taxon>
        <taxon>Neoptera</taxon>
        <taxon>Endopterygota</taxon>
        <taxon>Lepidoptera</taxon>
        <taxon>Glossata</taxon>
        <taxon>Ditrysia</taxon>
        <taxon>Noctuoidea</taxon>
        <taxon>Noctuidae</taxon>
        <taxon>Noctuinae</taxon>
        <taxon>Hadenini</taxon>
        <taxon>Mythimna</taxon>
    </lineage>
</organism>
<proteinExistence type="predicted"/>
<gene>
    <name evidence="2" type="ORF">PYW07_013644</name>
</gene>
<evidence type="ECO:0000313" key="3">
    <source>
        <dbReference type="Proteomes" id="UP001231518"/>
    </source>
</evidence>
<name>A0AAD7YFI6_MYTSE</name>
<dbReference type="AlphaFoldDB" id="A0AAD7YFI6"/>
<reference evidence="2" key="1">
    <citation type="submission" date="2023-03" db="EMBL/GenBank/DDBJ databases">
        <title>Chromosome-level genomes of two armyworms, Mythimna separata and Mythimna loreyi, provide insights into the biosynthesis and reception of sex pheromones.</title>
        <authorList>
            <person name="Zhao H."/>
        </authorList>
    </citation>
    <scope>NUCLEOTIDE SEQUENCE</scope>
    <source>
        <strain evidence="2">BeijingLab</strain>
        <tissue evidence="2">Pupa</tissue>
    </source>
</reference>
<evidence type="ECO:0000313" key="2">
    <source>
        <dbReference type="EMBL" id="KAJ8713274.1"/>
    </source>
</evidence>
<evidence type="ECO:0000259" key="1">
    <source>
        <dbReference type="Pfam" id="PF00078"/>
    </source>
</evidence>
<dbReference type="Pfam" id="PF00078">
    <property type="entry name" value="RVT_1"/>
    <property type="match status" value="1"/>
</dbReference>
<dbReference type="EMBL" id="JARGEI010000020">
    <property type="protein sequence ID" value="KAJ8713274.1"/>
    <property type="molecule type" value="Genomic_DNA"/>
</dbReference>
<accession>A0AAD7YFI6</accession>
<sequence>MHCSVRVWTMYSTLSSWHTYLETYDILSDRQYGFRRNWLTSDLLAYAIRIRNEAIEKHGETLGVSLDISKAFDRVWHEILVSKLSSFGLPAGLNAWIADFLSDRSIRVVIDGSSSGQMAIN</sequence>
<keyword evidence="3" id="KW-1185">Reference proteome</keyword>
<comment type="caution">
    <text evidence="2">The sequence shown here is derived from an EMBL/GenBank/DDBJ whole genome shotgun (WGS) entry which is preliminary data.</text>
</comment>